<comment type="caution">
    <text evidence="3">The sequence shown here is derived from an EMBL/GenBank/DDBJ whole genome shotgun (WGS) entry which is preliminary data.</text>
</comment>
<dbReference type="Proteomes" id="UP000191686">
    <property type="component" value="Unassembled WGS sequence"/>
</dbReference>
<dbReference type="RefSeq" id="WP_080322544.1">
    <property type="nucleotide sequence ID" value="NZ_CAJPCV010000017.1"/>
</dbReference>
<accession>A0ABD4U6B0</accession>
<keyword evidence="2" id="KW-0732">Signal</keyword>
<dbReference type="Pfam" id="PF00657">
    <property type="entry name" value="Lipase_GDSL"/>
    <property type="match status" value="1"/>
</dbReference>
<evidence type="ECO:0000313" key="4">
    <source>
        <dbReference type="Proteomes" id="UP000191686"/>
    </source>
</evidence>
<dbReference type="SUPFAM" id="SSF52266">
    <property type="entry name" value="SGNH hydrolase"/>
    <property type="match status" value="1"/>
</dbReference>
<proteinExistence type="predicted"/>
<protein>
    <submittedName>
        <fullName evidence="3">SGNH/GDSL hydrolase family protein</fullName>
    </submittedName>
</protein>
<dbReference type="Gene3D" id="3.40.50.1110">
    <property type="entry name" value="SGNH hydrolase"/>
    <property type="match status" value="1"/>
</dbReference>
<organism evidence="3 4">
    <name type="scientific">Burkholderia cenocepacia</name>
    <dbReference type="NCBI Taxonomy" id="95486"/>
    <lineage>
        <taxon>Bacteria</taxon>
        <taxon>Pseudomonadati</taxon>
        <taxon>Pseudomonadota</taxon>
        <taxon>Betaproteobacteria</taxon>
        <taxon>Burkholderiales</taxon>
        <taxon>Burkholderiaceae</taxon>
        <taxon>Burkholderia</taxon>
        <taxon>Burkholderia cepacia complex</taxon>
    </lineage>
</organism>
<reference evidence="3 4" key="2">
    <citation type="journal article" date="2017" name="Front. Microbiol.">
        <title>Genomics Reveals a Unique Clone of Burkholderia cenocepacia Harboring an Actively Excising Novel Genomic Island.</title>
        <authorList>
            <person name="Patil P.P."/>
            <person name="Mali S."/>
            <person name="Midha S."/>
            <person name="Gautam V."/>
            <person name="Dash L."/>
            <person name="Kumar S."/>
            <person name="Shastri J."/>
            <person name="Singhal L."/>
            <person name="Patil P.B."/>
        </authorList>
    </citation>
    <scope>NUCLEOTIDE SEQUENCE [LARGE SCALE GENOMIC DNA]</scope>
    <source>
        <strain evidence="3 4">BC-19</strain>
    </source>
</reference>
<keyword evidence="1 3" id="KW-0378">Hydrolase</keyword>
<dbReference type="PANTHER" id="PTHR45648:SF22">
    <property type="entry name" value="GDSL LIPASE_ACYLHYDROLASE FAMILY PROTEIN (AFU_ORTHOLOGUE AFUA_4G14700)"/>
    <property type="match status" value="1"/>
</dbReference>
<evidence type="ECO:0000313" key="3">
    <source>
        <dbReference type="EMBL" id="MCW3709832.1"/>
    </source>
</evidence>
<gene>
    <name evidence="3" type="ORF">UE95_000920</name>
</gene>
<reference evidence="3 4" key="1">
    <citation type="journal article" date="2017" name="Front. Microbiol.">
        <title>Genomics reveals a unique clone of Burkholderia cenocepacia harbouring an actively excising novel genomic island.</title>
        <authorList>
            <person name="Patil P."/>
            <person name="Mali S."/>
            <person name="Midha S."/>
            <person name="Gautam V."/>
            <person name="Dash L."/>
            <person name="Kumar S."/>
            <person name="Shastri J."/>
            <person name="Singhal L."/>
            <person name="Patil P.B."/>
        </authorList>
    </citation>
    <scope>NUCLEOTIDE SEQUENCE [LARGE SCALE GENOMIC DNA]</scope>
    <source>
        <strain evidence="3 4">BC-19</strain>
    </source>
</reference>
<dbReference type="AlphaFoldDB" id="A0ABD4U6B0"/>
<name>A0ABD4U6B0_9BURK</name>
<dbReference type="InterPro" id="IPR051058">
    <property type="entry name" value="GDSL_Est/Lipase"/>
</dbReference>
<dbReference type="PROSITE" id="PS51257">
    <property type="entry name" value="PROKAR_LIPOPROTEIN"/>
    <property type="match status" value="1"/>
</dbReference>
<evidence type="ECO:0000256" key="2">
    <source>
        <dbReference type="SAM" id="SignalP"/>
    </source>
</evidence>
<feature type="signal peptide" evidence="2">
    <location>
        <begin position="1"/>
        <end position="31"/>
    </location>
</feature>
<dbReference type="InterPro" id="IPR001087">
    <property type="entry name" value="GDSL"/>
</dbReference>
<dbReference type="InterPro" id="IPR036514">
    <property type="entry name" value="SGNH_hydro_sf"/>
</dbReference>
<sequence length="383" mass="39727">MQPRQSVPSRRRHLLRTAQFAIAGASLAWLAACGGSDDNANNANNANNASNPPPSGVKMQIVSFGDSLSDVGTYSQIALGFGGGRSTTNPGQVWTQDVAQYYGDTLRPANQGGFGIPLRATGGLGYAQGGSRVTLQPGPGHADAGVPNADYAQATTMPIAEQVRQYLSQHGSFNAGQIVLVNGGANDVFYQLQAAQAQGNTPAAQLAAVQEIGLAARQLGAIVQQIVAAGASHVFVSNLPDIGGTPLALQGGTQAILTQMSALFNQSLVDTLVALKVDPTKYGVIDAFKWQDGIAANYRANGFSVSNTDTACNLKAMVAAAAQYGVADPSAFGSSLFCSPQTYTTANADQTYMFADMLHPTTRLHALFAQFVEQQIAASGVGK</sequence>
<feature type="chain" id="PRO_5044812956" evidence="2">
    <location>
        <begin position="32"/>
        <end position="383"/>
    </location>
</feature>
<dbReference type="EMBL" id="JYMX02000001">
    <property type="protein sequence ID" value="MCW3709832.1"/>
    <property type="molecule type" value="Genomic_DNA"/>
</dbReference>
<dbReference type="GO" id="GO:0016788">
    <property type="term" value="F:hydrolase activity, acting on ester bonds"/>
    <property type="evidence" value="ECO:0007669"/>
    <property type="project" value="UniProtKB-ARBA"/>
</dbReference>
<evidence type="ECO:0000256" key="1">
    <source>
        <dbReference type="ARBA" id="ARBA00022801"/>
    </source>
</evidence>
<dbReference type="PANTHER" id="PTHR45648">
    <property type="entry name" value="GDSL LIPASE/ACYLHYDROLASE FAMILY PROTEIN (AFU_ORTHOLOGUE AFUA_4G14700)"/>
    <property type="match status" value="1"/>
</dbReference>